<comment type="caution">
    <text evidence="3">The sequence shown here is derived from an EMBL/GenBank/DDBJ whole genome shotgun (WGS) entry which is preliminary data.</text>
</comment>
<sequence length="281" mass="28946">MKVKHKIETSKLRNAAAVVAVMLGGFSQPLYAVDVDTELLLLVDVSGSVDSSEYDLMMQGYADAFDSASVLSAIQSGAQGAIAVSLVFWSGATQQQVGVDWMLIDDAASAAAFSDAIEASTRPFNGSTAIGSALQYGATAFGTETGQADNGFTSVSQIIDISGDGTDNNTPPDEVSRELNVQAGRDAALASGVDMINGLPIGDEDGVLKTYYEDNVIGGSAGGVDAFAQQTDTFGDVQTSLEAKLISEVGAGAVQSTAIPEPRVAALAGLGMLFILCKRRV</sequence>
<gene>
    <name evidence="3" type="ORF">JIN82_06535</name>
</gene>
<evidence type="ECO:0000256" key="1">
    <source>
        <dbReference type="SAM" id="SignalP"/>
    </source>
</evidence>
<keyword evidence="1" id="KW-0732">Signal</keyword>
<dbReference type="Pfam" id="PF06707">
    <property type="entry name" value="DUF1194"/>
    <property type="match status" value="1"/>
</dbReference>
<dbReference type="InterPro" id="IPR010607">
    <property type="entry name" value="DUF1194"/>
</dbReference>
<dbReference type="PROSITE" id="PS50234">
    <property type="entry name" value="VWFA"/>
    <property type="match status" value="1"/>
</dbReference>
<dbReference type="InterPro" id="IPR002035">
    <property type="entry name" value="VWF_A"/>
</dbReference>
<dbReference type="Gene3D" id="3.40.50.410">
    <property type="entry name" value="von Willebrand factor, type A domain"/>
    <property type="match status" value="1"/>
</dbReference>
<evidence type="ECO:0000313" key="3">
    <source>
        <dbReference type="EMBL" id="MBK1790810.1"/>
    </source>
</evidence>
<organism evidence="3 4">
    <name type="scientific">Persicirhabdus sediminis</name>
    <dbReference type="NCBI Taxonomy" id="454144"/>
    <lineage>
        <taxon>Bacteria</taxon>
        <taxon>Pseudomonadati</taxon>
        <taxon>Verrucomicrobiota</taxon>
        <taxon>Verrucomicrobiia</taxon>
        <taxon>Verrucomicrobiales</taxon>
        <taxon>Verrucomicrobiaceae</taxon>
        <taxon>Persicirhabdus</taxon>
    </lineage>
</organism>
<feature type="domain" description="VWFA" evidence="2">
    <location>
        <begin position="38"/>
        <end position="249"/>
    </location>
</feature>
<dbReference type="InterPro" id="IPR036465">
    <property type="entry name" value="vWFA_dom_sf"/>
</dbReference>
<accession>A0A8J7SKJ0</accession>
<feature type="chain" id="PRO_5035205055" evidence="1">
    <location>
        <begin position="33"/>
        <end position="281"/>
    </location>
</feature>
<evidence type="ECO:0000313" key="4">
    <source>
        <dbReference type="Proteomes" id="UP000624703"/>
    </source>
</evidence>
<dbReference type="AlphaFoldDB" id="A0A8J7SKJ0"/>
<protein>
    <submittedName>
        <fullName evidence="3">DUF1194 domain-containing protein</fullName>
    </submittedName>
</protein>
<dbReference type="EMBL" id="JAENIM010000034">
    <property type="protein sequence ID" value="MBK1790810.1"/>
    <property type="molecule type" value="Genomic_DNA"/>
</dbReference>
<feature type="signal peptide" evidence="1">
    <location>
        <begin position="1"/>
        <end position="32"/>
    </location>
</feature>
<evidence type="ECO:0000259" key="2">
    <source>
        <dbReference type="PROSITE" id="PS50234"/>
    </source>
</evidence>
<keyword evidence="4" id="KW-1185">Reference proteome</keyword>
<dbReference type="SUPFAM" id="SSF53300">
    <property type="entry name" value="vWA-like"/>
    <property type="match status" value="1"/>
</dbReference>
<dbReference type="Proteomes" id="UP000624703">
    <property type="component" value="Unassembled WGS sequence"/>
</dbReference>
<proteinExistence type="predicted"/>
<name>A0A8J7SKJ0_9BACT</name>
<reference evidence="3" key="1">
    <citation type="submission" date="2021-01" db="EMBL/GenBank/DDBJ databases">
        <title>Modified the classification status of verrucomicrobia.</title>
        <authorList>
            <person name="Feng X."/>
        </authorList>
    </citation>
    <scope>NUCLEOTIDE SEQUENCE</scope>
    <source>
        <strain evidence="3">_KCTC 22039</strain>
    </source>
</reference>